<dbReference type="EMBL" id="JANVFO010000015">
    <property type="protein sequence ID" value="KAJ3734108.1"/>
    <property type="molecule type" value="Genomic_DNA"/>
</dbReference>
<protein>
    <submittedName>
        <fullName evidence="1">Uncharacterized protein</fullName>
    </submittedName>
</protein>
<organism evidence="1 2">
    <name type="scientific">Lentinula guzmanii</name>
    <dbReference type="NCBI Taxonomy" id="2804957"/>
    <lineage>
        <taxon>Eukaryota</taxon>
        <taxon>Fungi</taxon>
        <taxon>Dikarya</taxon>
        <taxon>Basidiomycota</taxon>
        <taxon>Agaricomycotina</taxon>
        <taxon>Agaricomycetes</taxon>
        <taxon>Agaricomycetidae</taxon>
        <taxon>Agaricales</taxon>
        <taxon>Marasmiineae</taxon>
        <taxon>Omphalotaceae</taxon>
        <taxon>Lentinula</taxon>
    </lineage>
</organism>
<reference evidence="1" key="1">
    <citation type="submission" date="2022-08" db="EMBL/GenBank/DDBJ databases">
        <authorList>
            <consortium name="DOE Joint Genome Institute"/>
            <person name="Min B."/>
            <person name="Sierra-Patev S."/>
            <person name="Naranjo-Ortiz M."/>
            <person name="Looney B."/>
            <person name="Konkel Z."/>
            <person name="Slot J.C."/>
            <person name="Sakamoto Y."/>
            <person name="Steenwyk J.L."/>
            <person name="Rokas A."/>
            <person name="Carro J."/>
            <person name="Camarero S."/>
            <person name="Ferreira P."/>
            <person name="Molpeceres G."/>
            <person name="Ruiz-duenas F.J."/>
            <person name="Serrano A."/>
            <person name="Henrissat B."/>
            <person name="Drula E."/>
            <person name="Hughes K.W."/>
            <person name="Mata J.L."/>
            <person name="Ishikawa N.K."/>
            <person name="Vargas-Isla R."/>
            <person name="Ushijima S."/>
            <person name="Smith C.A."/>
            <person name="Ahrendt S."/>
            <person name="Andreopoulos W."/>
            <person name="He G."/>
            <person name="LaButti K."/>
            <person name="Lipzen A."/>
            <person name="Ng V."/>
            <person name="Riley R."/>
            <person name="Sandor L."/>
            <person name="Barry K."/>
            <person name="Martinez A.T."/>
            <person name="Xiao Y."/>
            <person name="Gibbons J.G."/>
            <person name="Terashima K."/>
            <person name="Hibbett D.S."/>
            <person name="Grigoriev I.V."/>
        </authorList>
    </citation>
    <scope>NUCLEOTIDE SEQUENCE</scope>
    <source>
        <strain evidence="1">ET3784</strain>
    </source>
</reference>
<dbReference type="Proteomes" id="UP001176059">
    <property type="component" value="Unassembled WGS sequence"/>
</dbReference>
<dbReference type="AlphaFoldDB" id="A0AA38JWE6"/>
<reference evidence="1" key="2">
    <citation type="journal article" date="2023" name="Proc. Natl. Acad. Sci. U.S.A.">
        <title>A global phylogenomic analysis of the shiitake genus Lentinula.</title>
        <authorList>
            <person name="Sierra-Patev S."/>
            <person name="Min B."/>
            <person name="Naranjo-Ortiz M."/>
            <person name="Looney B."/>
            <person name="Konkel Z."/>
            <person name="Slot J.C."/>
            <person name="Sakamoto Y."/>
            <person name="Steenwyk J.L."/>
            <person name="Rokas A."/>
            <person name="Carro J."/>
            <person name="Camarero S."/>
            <person name="Ferreira P."/>
            <person name="Molpeceres G."/>
            <person name="Ruiz-Duenas F.J."/>
            <person name="Serrano A."/>
            <person name="Henrissat B."/>
            <person name="Drula E."/>
            <person name="Hughes K.W."/>
            <person name="Mata J.L."/>
            <person name="Ishikawa N.K."/>
            <person name="Vargas-Isla R."/>
            <person name="Ushijima S."/>
            <person name="Smith C.A."/>
            <person name="Donoghue J."/>
            <person name="Ahrendt S."/>
            <person name="Andreopoulos W."/>
            <person name="He G."/>
            <person name="LaButti K."/>
            <person name="Lipzen A."/>
            <person name="Ng V."/>
            <person name="Riley R."/>
            <person name="Sandor L."/>
            <person name="Barry K."/>
            <person name="Martinez A.T."/>
            <person name="Xiao Y."/>
            <person name="Gibbons J.G."/>
            <person name="Terashima K."/>
            <person name="Grigoriev I.V."/>
            <person name="Hibbett D."/>
        </authorList>
    </citation>
    <scope>NUCLEOTIDE SEQUENCE</scope>
    <source>
        <strain evidence="1">ET3784</strain>
    </source>
</reference>
<evidence type="ECO:0000313" key="2">
    <source>
        <dbReference type="Proteomes" id="UP001176059"/>
    </source>
</evidence>
<feature type="non-terminal residue" evidence="1">
    <location>
        <position position="1"/>
    </location>
</feature>
<proteinExistence type="predicted"/>
<accession>A0AA38JWE6</accession>
<name>A0AA38JWE6_9AGAR</name>
<comment type="caution">
    <text evidence="1">The sequence shown here is derived from an EMBL/GenBank/DDBJ whole genome shotgun (WGS) entry which is preliminary data.</text>
</comment>
<sequence>LAVVHLNTLLRGIHLMPMYGSQPLPCYDMNHYNSLDIFSAFYVNRLGFADYHSNKIFV</sequence>
<gene>
    <name evidence="1" type="ORF">DFJ43DRAFT_994349</name>
</gene>
<keyword evidence="2" id="KW-1185">Reference proteome</keyword>
<evidence type="ECO:0000313" key="1">
    <source>
        <dbReference type="EMBL" id="KAJ3734108.1"/>
    </source>
</evidence>